<dbReference type="InterPro" id="IPR050396">
    <property type="entry name" value="Glycosyltr_51/Transpeptidase"/>
</dbReference>
<dbReference type="InterPro" id="IPR001460">
    <property type="entry name" value="PCN-bd_Tpept"/>
</dbReference>
<keyword evidence="10" id="KW-0812">Transmembrane</keyword>
<dbReference type="SUPFAM" id="SSF53955">
    <property type="entry name" value="Lysozyme-like"/>
    <property type="match status" value="1"/>
</dbReference>
<dbReference type="Proteomes" id="UP000503540">
    <property type="component" value="Chromosome"/>
</dbReference>
<evidence type="ECO:0000256" key="10">
    <source>
        <dbReference type="SAM" id="Phobius"/>
    </source>
</evidence>
<evidence type="ECO:0000256" key="7">
    <source>
        <dbReference type="ARBA" id="ARBA00034000"/>
    </source>
</evidence>
<evidence type="ECO:0000256" key="6">
    <source>
        <dbReference type="ARBA" id="ARBA00023268"/>
    </source>
</evidence>
<evidence type="ECO:0000256" key="9">
    <source>
        <dbReference type="SAM" id="MobiDB-lite"/>
    </source>
</evidence>
<dbReference type="PANTHER" id="PTHR32282:SF34">
    <property type="entry name" value="PENICILLIN-BINDING PROTEIN 1A"/>
    <property type="match status" value="1"/>
</dbReference>
<keyword evidence="3" id="KW-0328">Glycosyltransferase</keyword>
<dbReference type="InterPro" id="IPR023346">
    <property type="entry name" value="Lysozyme-like_dom_sf"/>
</dbReference>
<evidence type="ECO:0000259" key="11">
    <source>
        <dbReference type="Pfam" id="PF00905"/>
    </source>
</evidence>
<dbReference type="Gene3D" id="3.40.710.10">
    <property type="entry name" value="DD-peptidase/beta-lactamase superfamily"/>
    <property type="match status" value="1"/>
</dbReference>
<feature type="region of interest" description="Disordered" evidence="9">
    <location>
        <begin position="1"/>
        <end position="32"/>
    </location>
</feature>
<keyword evidence="2" id="KW-0645">Protease</keyword>
<dbReference type="Pfam" id="PF00905">
    <property type="entry name" value="Transpeptidase"/>
    <property type="match status" value="1"/>
</dbReference>
<keyword evidence="10" id="KW-0472">Membrane</keyword>
<dbReference type="InterPro" id="IPR012338">
    <property type="entry name" value="Beta-lactam/transpept-like"/>
</dbReference>
<feature type="domain" description="Glycosyl transferase family 51" evidence="12">
    <location>
        <begin position="93"/>
        <end position="264"/>
    </location>
</feature>
<dbReference type="EMBL" id="CP046172">
    <property type="protein sequence ID" value="QIS13551.1"/>
    <property type="molecule type" value="Genomic_DNA"/>
</dbReference>
<keyword evidence="10" id="KW-1133">Transmembrane helix</keyword>
<dbReference type="Gene3D" id="1.10.3810.10">
    <property type="entry name" value="Biosynthetic peptidoglycan transglycosylase-like"/>
    <property type="match status" value="1"/>
</dbReference>
<feature type="domain" description="Penicillin-binding protein transpeptidase" evidence="11">
    <location>
        <begin position="355"/>
        <end position="611"/>
    </location>
</feature>
<evidence type="ECO:0000256" key="8">
    <source>
        <dbReference type="ARBA" id="ARBA00049902"/>
    </source>
</evidence>
<keyword evidence="1" id="KW-0121">Carboxypeptidase</keyword>
<name>A0A6G9YK36_9NOCA</name>
<evidence type="ECO:0000256" key="4">
    <source>
        <dbReference type="ARBA" id="ARBA00022679"/>
    </source>
</evidence>
<comment type="catalytic activity">
    <reaction evidence="7">
        <text>Preferential cleavage: (Ac)2-L-Lys-D-Ala-|-D-Ala. Also transpeptidation of peptidyl-alanyl moieties that are N-acyl substituents of D-alanine.</text>
        <dbReference type="EC" id="3.4.16.4"/>
    </reaction>
</comment>
<evidence type="ECO:0000256" key="2">
    <source>
        <dbReference type="ARBA" id="ARBA00022670"/>
    </source>
</evidence>
<dbReference type="GO" id="GO:0008955">
    <property type="term" value="F:peptidoglycan glycosyltransferase activity"/>
    <property type="evidence" value="ECO:0007669"/>
    <property type="project" value="UniProtKB-EC"/>
</dbReference>
<protein>
    <submittedName>
        <fullName evidence="13">Penicillin-binding protein</fullName>
    </submittedName>
</protein>
<dbReference type="GO" id="GO:0008658">
    <property type="term" value="F:penicillin binding"/>
    <property type="evidence" value="ECO:0007669"/>
    <property type="project" value="InterPro"/>
</dbReference>
<dbReference type="InterPro" id="IPR036950">
    <property type="entry name" value="PBP_transglycosylase"/>
</dbReference>
<evidence type="ECO:0000313" key="14">
    <source>
        <dbReference type="Proteomes" id="UP000503540"/>
    </source>
</evidence>
<feature type="transmembrane region" description="Helical" evidence="10">
    <location>
        <begin position="43"/>
        <end position="66"/>
    </location>
</feature>
<feature type="compositionally biased region" description="Pro residues" evidence="9">
    <location>
        <begin position="654"/>
        <end position="669"/>
    </location>
</feature>
<dbReference type="PANTHER" id="PTHR32282">
    <property type="entry name" value="BINDING PROTEIN TRANSPEPTIDASE, PUTATIVE-RELATED"/>
    <property type="match status" value="1"/>
</dbReference>
<evidence type="ECO:0000256" key="1">
    <source>
        <dbReference type="ARBA" id="ARBA00022645"/>
    </source>
</evidence>
<dbReference type="KEGG" id="nah:F5544_28500"/>
<dbReference type="GO" id="GO:0006508">
    <property type="term" value="P:proteolysis"/>
    <property type="evidence" value="ECO:0007669"/>
    <property type="project" value="UniProtKB-KW"/>
</dbReference>
<evidence type="ECO:0000256" key="5">
    <source>
        <dbReference type="ARBA" id="ARBA00022801"/>
    </source>
</evidence>
<evidence type="ECO:0000259" key="12">
    <source>
        <dbReference type="Pfam" id="PF00912"/>
    </source>
</evidence>
<sequence>MEIHAVTSPDNDELVDGQPPSDTPPAGPPAARKRSRWRIVRRVLYLLLALIVIVPSGTFLIVYAAVSVPRPGDLRLNQVAVIYAADGASVLSKIVPPEGNRTDVTIDQIPPQVRDAVISAEDRDFRTDSGFSIPGLARAFRDNLFDRENTGESSTITQQYVRNALVGNERSLSRKVRELAIAAKMTEQWSKDDILTAYLNTIYFGRGAYGIAAAAKAYFGKPVQELSTEQGALLAAVIQRPSGLDPATNPDGATKRWGYVLDEMVTDGSLSAADRPKMRFPQVIPAPRAKADASDPEGLIESQVLKELSAAGIGEDQLNTGGLRITTTIDPKAQQAAVDAVAKSMRGRSERLRTAVVSVDPHTGAVRAYYGGADGHGYDFANAPQQPGSSFRIFGLAENLELGKPLSMMYDSSPLTVNGIKIDNIEGEQCGTCTIAEALKRSLNTSFYRMELDMQDGPRKIADMAHKLGIPETVPGVGKSLTEPDGSGPNNGIVLGQYAVRPFDMASAYATFAASGRYHAPHFVQKVVDADGQVLLDRGAEEVGERRVDAAVADNVTDAMKPIAAWAGRHDLADGRVSAAITGTTHLGDAGETKDAWMIGYTPSLSTAVWVGNDQNAALRDANGDMINGSGLPADIWKATMDGALQGTPNETFPTPPPIAGQPGVPPWTAPYTAPR</sequence>
<keyword evidence="4" id="KW-0808">Transferase</keyword>
<gene>
    <name evidence="13" type="ORF">F5544_28500</name>
</gene>
<keyword evidence="14" id="KW-1185">Reference proteome</keyword>
<dbReference type="SUPFAM" id="SSF56601">
    <property type="entry name" value="beta-lactamase/transpeptidase-like"/>
    <property type="match status" value="1"/>
</dbReference>
<comment type="catalytic activity">
    <reaction evidence="8">
        <text>[GlcNAc-(1-&gt;4)-Mur2Ac(oyl-L-Ala-gamma-D-Glu-L-Lys-D-Ala-D-Ala)](n)-di-trans,octa-cis-undecaprenyl diphosphate + beta-D-GlcNAc-(1-&gt;4)-Mur2Ac(oyl-L-Ala-gamma-D-Glu-L-Lys-D-Ala-D-Ala)-di-trans,octa-cis-undecaprenyl diphosphate = [GlcNAc-(1-&gt;4)-Mur2Ac(oyl-L-Ala-gamma-D-Glu-L-Lys-D-Ala-D-Ala)](n+1)-di-trans,octa-cis-undecaprenyl diphosphate + di-trans,octa-cis-undecaprenyl diphosphate + H(+)</text>
        <dbReference type="Rhea" id="RHEA:23708"/>
        <dbReference type="Rhea" id="RHEA-COMP:9602"/>
        <dbReference type="Rhea" id="RHEA-COMP:9603"/>
        <dbReference type="ChEBI" id="CHEBI:15378"/>
        <dbReference type="ChEBI" id="CHEBI:58405"/>
        <dbReference type="ChEBI" id="CHEBI:60033"/>
        <dbReference type="ChEBI" id="CHEBI:78435"/>
        <dbReference type="EC" id="2.4.99.28"/>
    </reaction>
</comment>
<reference evidence="13 14" key="1">
    <citation type="journal article" date="2019" name="ACS Chem. Biol.">
        <title>Identification and Mobilization of a Cryptic Antibiotic Biosynthesis Gene Locus from a Human-Pathogenic Nocardia Isolate.</title>
        <authorList>
            <person name="Herisse M."/>
            <person name="Ishida K."/>
            <person name="Porter J.L."/>
            <person name="Howden B."/>
            <person name="Hertweck C."/>
            <person name="Stinear T.P."/>
            <person name="Pidot S.J."/>
        </authorList>
    </citation>
    <scope>NUCLEOTIDE SEQUENCE [LARGE SCALE GENOMIC DNA]</scope>
    <source>
        <strain evidence="13 14">AUSMDU00012717</strain>
    </source>
</reference>
<evidence type="ECO:0000313" key="13">
    <source>
        <dbReference type="EMBL" id="QIS13551.1"/>
    </source>
</evidence>
<dbReference type="InterPro" id="IPR001264">
    <property type="entry name" value="Glyco_trans_51"/>
</dbReference>
<dbReference type="Pfam" id="PF00912">
    <property type="entry name" value="Transgly"/>
    <property type="match status" value="1"/>
</dbReference>
<dbReference type="GO" id="GO:0009002">
    <property type="term" value="F:serine-type D-Ala-D-Ala carboxypeptidase activity"/>
    <property type="evidence" value="ECO:0007669"/>
    <property type="project" value="UniProtKB-EC"/>
</dbReference>
<feature type="region of interest" description="Disordered" evidence="9">
    <location>
        <begin position="650"/>
        <end position="676"/>
    </location>
</feature>
<accession>A0A6G9YK36</accession>
<proteinExistence type="predicted"/>
<dbReference type="GO" id="GO:0009252">
    <property type="term" value="P:peptidoglycan biosynthetic process"/>
    <property type="evidence" value="ECO:0007669"/>
    <property type="project" value="TreeGrafter"/>
</dbReference>
<dbReference type="AlphaFoldDB" id="A0A6G9YK36"/>
<dbReference type="GO" id="GO:0030288">
    <property type="term" value="C:outer membrane-bounded periplasmic space"/>
    <property type="evidence" value="ECO:0007669"/>
    <property type="project" value="TreeGrafter"/>
</dbReference>
<keyword evidence="5" id="KW-0378">Hydrolase</keyword>
<keyword evidence="6" id="KW-0511">Multifunctional enzyme</keyword>
<organism evidence="13 14">
    <name type="scientific">Nocardia arthritidis</name>
    <dbReference type="NCBI Taxonomy" id="228602"/>
    <lineage>
        <taxon>Bacteria</taxon>
        <taxon>Bacillati</taxon>
        <taxon>Actinomycetota</taxon>
        <taxon>Actinomycetes</taxon>
        <taxon>Mycobacteriales</taxon>
        <taxon>Nocardiaceae</taxon>
        <taxon>Nocardia</taxon>
    </lineage>
</organism>
<evidence type="ECO:0000256" key="3">
    <source>
        <dbReference type="ARBA" id="ARBA00022676"/>
    </source>
</evidence>